<comment type="caution">
    <text evidence="16">The sequence shown here is derived from an EMBL/GenBank/DDBJ whole genome shotgun (WGS) entry which is preliminary data.</text>
</comment>
<name>W9V552_9GAMM</name>
<dbReference type="InterPro" id="IPR003660">
    <property type="entry name" value="HAMP_dom"/>
</dbReference>
<organism evidence="16 17">
    <name type="scientific">Imhoffiella purpurea</name>
    <dbReference type="NCBI Taxonomy" id="1249627"/>
    <lineage>
        <taxon>Bacteria</taxon>
        <taxon>Pseudomonadati</taxon>
        <taxon>Pseudomonadota</taxon>
        <taxon>Gammaproteobacteria</taxon>
        <taxon>Chromatiales</taxon>
        <taxon>Chromatiaceae</taxon>
        <taxon>Imhoffiella</taxon>
    </lineage>
</organism>
<dbReference type="PANTHER" id="PTHR43047">
    <property type="entry name" value="TWO-COMPONENT HISTIDINE PROTEIN KINASE"/>
    <property type="match status" value="1"/>
</dbReference>
<dbReference type="EC" id="2.7.13.3" evidence="3"/>
<dbReference type="InterPro" id="IPR005467">
    <property type="entry name" value="His_kinase_dom"/>
</dbReference>
<dbReference type="SUPFAM" id="SSF158472">
    <property type="entry name" value="HAMP domain-like"/>
    <property type="match status" value="1"/>
</dbReference>
<dbReference type="GO" id="GO:0005886">
    <property type="term" value="C:plasma membrane"/>
    <property type="evidence" value="ECO:0007669"/>
    <property type="project" value="UniProtKB-SubCell"/>
</dbReference>
<comment type="subcellular location">
    <subcellularLocation>
        <location evidence="2">Cell membrane</location>
        <topology evidence="2">Multi-pass membrane protein</topology>
    </subcellularLocation>
</comment>
<keyword evidence="11 13" id="KW-0472">Membrane</keyword>
<dbReference type="CDD" id="cd00082">
    <property type="entry name" value="HisKA"/>
    <property type="match status" value="1"/>
</dbReference>
<dbReference type="PROSITE" id="PS50885">
    <property type="entry name" value="HAMP"/>
    <property type="match status" value="1"/>
</dbReference>
<dbReference type="SMART" id="SM00387">
    <property type="entry name" value="HATPase_c"/>
    <property type="match status" value="1"/>
</dbReference>
<keyword evidence="10" id="KW-0902">Two-component regulatory system</keyword>
<evidence type="ECO:0000259" key="14">
    <source>
        <dbReference type="PROSITE" id="PS50109"/>
    </source>
</evidence>
<gene>
    <name evidence="16" type="ORF">D779_2585</name>
</gene>
<dbReference type="SUPFAM" id="SSF55874">
    <property type="entry name" value="ATPase domain of HSP90 chaperone/DNA topoisomerase II/histidine kinase"/>
    <property type="match status" value="1"/>
</dbReference>
<dbReference type="Proteomes" id="UP000019460">
    <property type="component" value="Unassembled WGS sequence"/>
</dbReference>
<dbReference type="SMART" id="SM00388">
    <property type="entry name" value="HisKA"/>
    <property type="match status" value="1"/>
</dbReference>
<dbReference type="STRING" id="1249627.D779_2585"/>
<reference evidence="16 17" key="1">
    <citation type="submission" date="2012-11" db="EMBL/GenBank/DDBJ databases">
        <title>Genome assembly of Thiorhodococcus sp. AK35.</title>
        <authorList>
            <person name="Nupur N."/>
            <person name="Khatri I."/>
            <person name="Subramanian S."/>
            <person name="Pinnaka A."/>
        </authorList>
    </citation>
    <scope>NUCLEOTIDE SEQUENCE [LARGE SCALE GENOMIC DNA]</scope>
    <source>
        <strain evidence="16 17">AK35</strain>
    </source>
</reference>
<evidence type="ECO:0000256" key="3">
    <source>
        <dbReference type="ARBA" id="ARBA00012438"/>
    </source>
</evidence>
<dbReference type="CDD" id="cd18774">
    <property type="entry name" value="PDC2_HK_sensor"/>
    <property type="match status" value="1"/>
</dbReference>
<keyword evidence="12" id="KW-0175">Coiled coil</keyword>
<dbReference type="GO" id="GO:0000155">
    <property type="term" value="F:phosphorelay sensor kinase activity"/>
    <property type="evidence" value="ECO:0007669"/>
    <property type="project" value="InterPro"/>
</dbReference>
<dbReference type="Gene3D" id="3.30.450.20">
    <property type="entry name" value="PAS domain"/>
    <property type="match status" value="3"/>
</dbReference>
<dbReference type="InterPro" id="IPR036097">
    <property type="entry name" value="HisK_dim/P_sf"/>
</dbReference>
<evidence type="ECO:0000313" key="16">
    <source>
        <dbReference type="EMBL" id="EXJ14444.1"/>
    </source>
</evidence>
<dbReference type="InterPro" id="IPR013656">
    <property type="entry name" value="PAS_4"/>
</dbReference>
<evidence type="ECO:0000256" key="1">
    <source>
        <dbReference type="ARBA" id="ARBA00000085"/>
    </source>
</evidence>
<feature type="domain" description="Histidine kinase" evidence="14">
    <location>
        <begin position="572"/>
        <end position="788"/>
    </location>
</feature>
<dbReference type="InterPro" id="IPR035965">
    <property type="entry name" value="PAS-like_dom_sf"/>
</dbReference>
<evidence type="ECO:0000256" key="7">
    <source>
        <dbReference type="ARBA" id="ARBA00022692"/>
    </source>
</evidence>
<feature type="transmembrane region" description="Helical" evidence="13">
    <location>
        <begin position="12"/>
        <end position="30"/>
    </location>
</feature>
<evidence type="ECO:0000256" key="13">
    <source>
        <dbReference type="SAM" id="Phobius"/>
    </source>
</evidence>
<dbReference type="FunFam" id="3.30.565.10:FF:000010">
    <property type="entry name" value="Sensor histidine kinase RcsC"/>
    <property type="match status" value="1"/>
</dbReference>
<keyword evidence="9 13" id="KW-1133">Transmembrane helix</keyword>
<dbReference type="Pfam" id="PF08269">
    <property type="entry name" value="dCache_2"/>
    <property type="match status" value="1"/>
</dbReference>
<feature type="coiled-coil region" evidence="12">
    <location>
        <begin position="401"/>
        <end position="428"/>
    </location>
</feature>
<keyword evidence="7 13" id="KW-0812">Transmembrane</keyword>
<feature type="transmembrane region" description="Helical" evidence="13">
    <location>
        <begin position="344"/>
        <end position="363"/>
    </location>
</feature>
<dbReference type="PRINTS" id="PR00344">
    <property type="entry name" value="BCTRLSENSOR"/>
</dbReference>
<dbReference type="InterPro" id="IPR004358">
    <property type="entry name" value="Sig_transdc_His_kin-like_C"/>
</dbReference>
<dbReference type="SMART" id="SM00304">
    <property type="entry name" value="HAMP"/>
    <property type="match status" value="1"/>
</dbReference>
<evidence type="ECO:0000256" key="12">
    <source>
        <dbReference type="SAM" id="Coils"/>
    </source>
</evidence>
<dbReference type="eggNOG" id="COG4564">
    <property type="taxonomic scope" value="Bacteria"/>
</dbReference>
<dbReference type="AlphaFoldDB" id="W9V552"/>
<dbReference type="InterPro" id="IPR000014">
    <property type="entry name" value="PAS"/>
</dbReference>
<evidence type="ECO:0000256" key="6">
    <source>
        <dbReference type="ARBA" id="ARBA00022679"/>
    </source>
</evidence>
<dbReference type="eggNOG" id="COG2205">
    <property type="taxonomic scope" value="Bacteria"/>
</dbReference>
<feature type="domain" description="HAMP" evidence="15">
    <location>
        <begin position="364"/>
        <end position="416"/>
    </location>
</feature>
<dbReference type="EMBL" id="AONC01000040">
    <property type="protein sequence ID" value="EXJ14444.1"/>
    <property type="molecule type" value="Genomic_DNA"/>
</dbReference>
<dbReference type="CDD" id="cd06225">
    <property type="entry name" value="HAMP"/>
    <property type="match status" value="1"/>
</dbReference>
<keyword evidence="8" id="KW-0418">Kinase</keyword>
<dbReference type="InterPro" id="IPR004010">
    <property type="entry name" value="Double_Cache_2"/>
</dbReference>
<dbReference type="Gene3D" id="1.10.287.130">
    <property type="match status" value="1"/>
</dbReference>
<evidence type="ECO:0000256" key="2">
    <source>
        <dbReference type="ARBA" id="ARBA00004651"/>
    </source>
</evidence>
<protein>
    <recommendedName>
        <fullName evidence="3">histidine kinase</fullName>
        <ecNumber evidence="3">2.7.13.3</ecNumber>
    </recommendedName>
</protein>
<keyword evidence="4" id="KW-1003">Cell membrane</keyword>
<dbReference type="Pfam" id="PF08448">
    <property type="entry name" value="PAS_4"/>
    <property type="match status" value="1"/>
</dbReference>
<proteinExistence type="predicted"/>
<evidence type="ECO:0000313" key="17">
    <source>
        <dbReference type="Proteomes" id="UP000019460"/>
    </source>
</evidence>
<comment type="catalytic activity">
    <reaction evidence="1">
        <text>ATP + protein L-histidine = ADP + protein N-phospho-L-histidine.</text>
        <dbReference type="EC" id="2.7.13.3"/>
    </reaction>
</comment>
<dbReference type="Pfam" id="PF02518">
    <property type="entry name" value="HATPase_c"/>
    <property type="match status" value="1"/>
</dbReference>
<evidence type="ECO:0000256" key="11">
    <source>
        <dbReference type="ARBA" id="ARBA00023136"/>
    </source>
</evidence>
<dbReference type="SUPFAM" id="SSF47384">
    <property type="entry name" value="Homodimeric domain of signal transducing histidine kinase"/>
    <property type="match status" value="1"/>
</dbReference>
<evidence type="ECO:0000256" key="5">
    <source>
        <dbReference type="ARBA" id="ARBA00022553"/>
    </source>
</evidence>
<dbReference type="Pfam" id="PF00512">
    <property type="entry name" value="HisKA"/>
    <property type="match status" value="1"/>
</dbReference>
<sequence length="797" mass="90208">MAAFYTRVFWKAFLSLFCALTIVAVLFYWTTVPMIDRLAFESESQAVLNLLETLVEIVEQSHDDIETWRASALDARKSQLRDLIALAASWADVLEREVEQGRLTQEAARERYLDWLRAARYGKDDYIWAIDMNVFIVAHPDPRLDRTDGSIPRDPDGAQIGGRIVERARESGQGFIRYRWHRLDRGDLVEKLTYFRRLPQWDFVIATGVYVDDIDAEAERMRDLLLESLRVHLGRIRLARSGYAFVMDEDRRLIVHPDRRLEGQPLSALPLSPNGQSLDVIFARAMQHPGTPVPYRWRGLDERLGFEHRKIAWLRYLPDEGWYLGATVFEEELKRTGSRLTQRLIGVALVGFVLLSLFAFFFLRDLTRPIQRLAVVAHRHVAGDLSALSDVRRNDEIGELADAFNQMVRRLREQIARLEERTHELHASEAKFRGLVEQSLAGIFVTQEGRFRYLNAGFARLHGYDDAEDMRERLSISDLLPDEETRDRLADLDRRLIAGEIPGAEVGFASRRRDGERLDLEASLRRFDYEGRPAVIGVAIDVTESRRAAHAREEALAAAEQLARLKSDLISNMSHELRTPLHGIVAMAQIALEAETQEKARKAMSRVRESGERLYALLTHLLDFSRLKTGKLDLEPRSVDLRDCIDESVAEIRQQAAAKGLTFACTLDPDLPIRYLGDSARLEQILQVLLDNALKFTDQGRIDLRVRREEPNLIFEVADTGIGMAKEQLSGLFRPFEQMDASSTRRYSGVGLGLALAQRLAALMGGTLGVESAPGQGSVFRLCIPESASSSAAPPGA</sequence>
<dbReference type="CDD" id="cd00130">
    <property type="entry name" value="PAS"/>
    <property type="match status" value="1"/>
</dbReference>
<dbReference type="PANTHER" id="PTHR43047:SF78">
    <property type="entry name" value="SENSORY_REGULATORY PROTEIN RPFC"/>
    <property type="match status" value="1"/>
</dbReference>
<dbReference type="InterPro" id="IPR003594">
    <property type="entry name" value="HATPase_dom"/>
</dbReference>
<dbReference type="InterPro" id="IPR036890">
    <property type="entry name" value="HATPase_C_sf"/>
</dbReference>
<accession>W9V552</accession>
<dbReference type="Gene3D" id="6.10.340.10">
    <property type="match status" value="1"/>
</dbReference>
<keyword evidence="17" id="KW-1185">Reference proteome</keyword>
<evidence type="ECO:0000256" key="8">
    <source>
        <dbReference type="ARBA" id="ARBA00022777"/>
    </source>
</evidence>
<keyword evidence="6" id="KW-0808">Transferase</keyword>
<evidence type="ECO:0000256" key="9">
    <source>
        <dbReference type="ARBA" id="ARBA00022989"/>
    </source>
</evidence>
<evidence type="ECO:0000256" key="4">
    <source>
        <dbReference type="ARBA" id="ARBA00022475"/>
    </source>
</evidence>
<dbReference type="RefSeq" id="WP_043754811.1">
    <property type="nucleotide sequence ID" value="NZ_AONC01000040.1"/>
</dbReference>
<evidence type="ECO:0000259" key="15">
    <source>
        <dbReference type="PROSITE" id="PS50885"/>
    </source>
</evidence>
<dbReference type="InterPro" id="IPR003661">
    <property type="entry name" value="HisK_dim/P_dom"/>
</dbReference>
<evidence type="ECO:0000256" key="10">
    <source>
        <dbReference type="ARBA" id="ARBA00023012"/>
    </source>
</evidence>
<dbReference type="Pfam" id="PF00672">
    <property type="entry name" value="HAMP"/>
    <property type="match status" value="1"/>
</dbReference>
<dbReference type="NCBIfam" id="TIGR00229">
    <property type="entry name" value="sensory_box"/>
    <property type="match status" value="1"/>
</dbReference>
<dbReference type="InterPro" id="IPR033480">
    <property type="entry name" value="sCache_2"/>
</dbReference>
<dbReference type="OrthoDB" id="9781845at2"/>
<dbReference type="Gene3D" id="3.30.565.10">
    <property type="entry name" value="Histidine kinase-like ATPase, C-terminal domain"/>
    <property type="match status" value="1"/>
</dbReference>
<dbReference type="SMART" id="SM01049">
    <property type="entry name" value="Cache_2"/>
    <property type="match status" value="2"/>
</dbReference>
<keyword evidence="5" id="KW-0597">Phosphoprotein</keyword>
<dbReference type="SUPFAM" id="SSF55785">
    <property type="entry name" value="PYP-like sensor domain (PAS domain)"/>
    <property type="match status" value="1"/>
</dbReference>
<dbReference type="PROSITE" id="PS50109">
    <property type="entry name" value="HIS_KIN"/>
    <property type="match status" value="1"/>
</dbReference>